<dbReference type="AlphaFoldDB" id="A0A8R7PE40"/>
<dbReference type="EnsemblPlants" id="TuG1812G0200002787.01.T02">
    <property type="protein sequence ID" value="TuG1812G0200002787.01.T02"/>
    <property type="gene ID" value="TuG1812G0200002787.01"/>
</dbReference>
<accession>A0A8R7PE40</accession>
<sequence length="119" mass="13561">MFSLRRGEEIRRSPTVVEAVATTHVNNSEIPPLGCTAVQFWWAPLSSDRRVCSAVRWRGSHHWTPTVLFPSRELGRPCSAQALEDDRHALRQEVLQLDCCCSLLGVDRRFSSWLMQQAV</sequence>
<evidence type="ECO:0000313" key="1">
    <source>
        <dbReference type="EnsemblPlants" id="TuG1812G0200002787.01.T02"/>
    </source>
</evidence>
<dbReference type="Gramene" id="TuG1812G0200002787.01.T02">
    <property type="protein sequence ID" value="TuG1812G0200002787.01.T02"/>
    <property type="gene ID" value="TuG1812G0200002787.01"/>
</dbReference>
<protein>
    <submittedName>
        <fullName evidence="1">Uncharacterized protein</fullName>
    </submittedName>
</protein>
<proteinExistence type="predicted"/>
<organism evidence="1 2">
    <name type="scientific">Triticum urartu</name>
    <name type="common">Red wild einkorn</name>
    <name type="synonym">Crithodium urartu</name>
    <dbReference type="NCBI Taxonomy" id="4572"/>
    <lineage>
        <taxon>Eukaryota</taxon>
        <taxon>Viridiplantae</taxon>
        <taxon>Streptophyta</taxon>
        <taxon>Embryophyta</taxon>
        <taxon>Tracheophyta</taxon>
        <taxon>Spermatophyta</taxon>
        <taxon>Magnoliopsida</taxon>
        <taxon>Liliopsida</taxon>
        <taxon>Poales</taxon>
        <taxon>Poaceae</taxon>
        <taxon>BOP clade</taxon>
        <taxon>Pooideae</taxon>
        <taxon>Triticodae</taxon>
        <taxon>Triticeae</taxon>
        <taxon>Triticinae</taxon>
        <taxon>Triticum</taxon>
    </lineage>
</organism>
<reference evidence="1" key="2">
    <citation type="submission" date="2018-03" db="EMBL/GenBank/DDBJ databases">
        <title>The Triticum urartu genome reveals the dynamic nature of wheat genome evolution.</title>
        <authorList>
            <person name="Ling H."/>
            <person name="Ma B."/>
            <person name="Shi X."/>
            <person name="Liu H."/>
            <person name="Dong L."/>
            <person name="Sun H."/>
            <person name="Cao Y."/>
            <person name="Gao Q."/>
            <person name="Zheng S."/>
            <person name="Li Y."/>
            <person name="Yu Y."/>
            <person name="Du H."/>
            <person name="Qi M."/>
            <person name="Li Y."/>
            <person name="Yu H."/>
            <person name="Cui Y."/>
            <person name="Wang N."/>
            <person name="Chen C."/>
            <person name="Wu H."/>
            <person name="Zhao Y."/>
            <person name="Zhang J."/>
            <person name="Li Y."/>
            <person name="Zhou W."/>
            <person name="Zhang B."/>
            <person name="Hu W."/>
            <person name="Eijk M."/>
            <person name="Tang J."/>
            <person name="Witsenboer H."/>
            <person name="Zhao S."/>
            <person name="Li Z."/>
            <person name="Zhang A."/>
            <person name="Wang D."/>
            <person name="Liang C."/>
        </authorList>
    </citation>
    <scope>NUCLEOTIDE SEQUENCE [LARGE SCALE GENOMIC DNA]</scope>
    <source>
        <strain evidence="1">cv. G1812</strain>
    </source>
</reference>
<name>A0A8R7PE40_TRIUA</name>
<reference evidence="1" key="3">
    <citation type="submission" date="2022-06" db="UniProtKB">
        <authorList>
            <consortium name="EnsemblPlants"/>
        </authorList>
    </citation>
    <scope>IDENTIFICATION</scope>
</reference>
<keyword evidence="2" id="KW-1185">Reference proteome</keyword>
<reference evidence="2" key="1">
    <citation type="journal article" date="2013" name="Nature">
        <title>Draft genome of the wheat A-genome progenitor Triticum urartu.</title>
        <authorList>
            <person name="Ling H.Q."/>
            <person name="Zhao S."/>
            <person name="Liu D."/>
            <person name="Wang J."/>
            <person name="Sun H."/>
            <person name="Zhang C."/>
            <person name="Fan H."/>
            <person name="Li D."/>
            <person name="Dong L."/>
            <person name="Tao Y."/>
            <person name="Gao C."/>
            <person name="Wu H."/>
            <person name="Li Y."/>
            <person name="Cui Y."/>
            <person name="Guo X."/>
            <person name="Zheng S."/>
            <person name="Wang B."/>
            <person name="Yu K."/>
            <person name="Liang Q."/>
            <person name="Yang W."/>
            <person name="Lou X."/>
            <person name="Chen J."/>
            <person name="Feng M."/>
            <person name="Jian J."/>
            <person name="Zhang X."/>
            <person name="Luo G."/>
            <person name="Jiang Y."/>
            <person name="Liu J."/>
            <person name="Wang Z."/>
            <person name="Sha Y."/>
            <person name="Zhang B."/>
            <person name="Wu H."/>
            <person name="Tang D."/>
            <person name="Shen Q."/>
            <person name="Xue P."/>
            <person name="Zou S."/>
            <person name="Wang X."/>
            <person name="Liu X."/>
            <person name="Wang F."/>
            <person name="Yang Y."/>
            <person name="An X."/>
            <person name="Dong Z."/>
            <person name="Zhang K."/>
            <person name="Zhang X."/>
            <person name="Luo M.C."/>
            <person name="Dvorak J."/>
            <person name="Tong Y."/>
            <person name="Wang J."/>
            <person name="Yang H."/>
            <person name="Li Z."/>
            <person name="Wang D."/>
            <person name="Zhang A."/>
            <person name="Wang J."/>
        </authorList>
    </citation>
    <scope>NUCLEOTIDE SEQUENCE</scope>
    <source>
        <strain evidence="2">cv. G1812</strain>
    </source>
</reference>
<dbReference type="Proteomes" id="UP000015106">
    <property type="component" value="Chromosome 2"/>
</dbReference>
<evidence type="ECO:0000313" key="2">
    <source>
        <dbReference type="Proteomes" id="UP000015106"/>
    </source>
</evidence>